<dbReference type="InterPro" id="IPR027417">
    <property type="entry name" value="P-loop_NTPase"/>
</dbReference>
<keyword evidence="4" id="KW-1185">Reference proteome</keyword>
<dbReference type="Pfam" id="PF17396">
    <property type="entry name" value="DUF1611_N"/>
    <property type="match status" value="1"/>
</dbReference>
<dbReference type="RefSeq" id="WP_311363240.1">
    <property type="nucleotide sequence ID" value="NZ_JAVRIC010000001.1"/>
</dbReference>
<evidence type="ECO:0000259" key="1">
    <source>
        <dbReference type="Pfam" id="PF07755"/>
    </source>
</evidence>
<gene>
    <name evidence="3" type="primary">dgcN</name>
    <name evidence="3" type="ORF">RM530_00500</name>
</gene>
<evidence type="ECO:0000313" key="3">
    <source>
        <dbReference type="EMBL" id="MDT0495848.1"/>
    </source>
</evidence>
<comment type="caution">
    <text evidence="3">The sequence shown here is derived from an EMBL/GenBank/DDBJ whole genome shotgun (WGS) entry which is preliminary data.</text>
</comment>
<dbReference type="InterPro" id="IPR035402">
    <property type="entry name" value="DgcN-like_N"/>
</dbReference>
<reference evidence="3 4" key="1">
    <citation type="submission" date="2023-09" db="EMBL/GenBank/DDBJ databases">
        <authorList>
            <person name="Rey-Velasco X."/>
        </authorList>
    </citation>
    <scope>NUCLEOTIDE SEQUENCE [LARGE SCALE GENOMIC DNA]</scope>
    <source>
        <strain evidence="3 4">W345</strain>
    </source>
</reference>
<dbReference type="SUPFAM" id="SSF52540">
    <property type="entry name" value="P-loop containing nucleoside triphosphate hydrolases"/>
    <property type="match status" value="1"/>
</dbReference>
<accession>A0ABU2WD92</accession>
<dbReference type="EMBL" id="JAVRIC010000001">
    <property type="protein sequence ID" value="MDT0495848.1"/>
    <property type="molecule type" value="Genomic_DNA"/>
</dbReference>
<dbReference type="InterPro" id="IPR011669">
    <property type="entry name" value="DgcN-like"/>
</dbReference>
<dbReference type="InterPro" id="IPR035086">
    <property type="entry name" value="DgcN-like_C"/>
</dbReference>
<name>A0ABU2WD92_9GAMM</name>
<organism evidence="3 4">
    <name type="scientific">Banduia mediterranea</name>
    <dbReference type="NCBI Taxonomy" id="3075609"/>
    <lineage>
        <taxon>Bacteria</taxon>
        <taxon>Pseudomonadati</taxon>
        <taxon>Pseudomonadota</taxon>
        <taxon>Gammaproteobacteria</taxon>
        <taxon>Nevskiales</taxon>
        <taxon>Algiphilaceae</taxon>
        <taxon>Banduia</taxon>
    </lineage>
</organism>
<proteinExistence type="predicted"/>
<feature type="domain" description="D-glutamate N-acetyltransferase-like N-terminal" evidence="2">
    <location>
        <begin position="62"/>
        <end position="139"/>
    </location>
</feature>
<dbReference type="PIRSF" id="PIRSF026760">
    <property type="entry name" value="UCP026760"/>
    <property type="match status" value="1"/>
</dbReference>
<protein>
    <submittedName>
        <fullName evidence="3">N-acetyltransferase DgcN</fullName>
    </submittedName>
</protein>
<evidence type="ECO:0000259" key="2">
    <source>
        <dbReference type="Pfam" id="PF17396"/>
    </source>
</evidence>
<dbReference type="PANTHER" id="PTHR40690:SF1">
    <property type="entry name" value="DUF1611 DOMAIN-CONTAINING PROTEIN"/>
    <property type="match status" value="1"/>
</dbReference>
<sequence>MPNSHENKQPETSAPASWGPPYLLYLGNAADELSIKTARGLAYWRPQWCIGQLRGAECVPELKLPYLSCVDAKAAGANTMVLGVANAGGRLSPDIVRDVVTALEAGLNVASGLHQRLSAHPEIVAAAARTGRELFEARQFQHEIPVGKGSRRAGLRLLTVGTDCSIGKMYTSLAIEREMLKRGIAANFRATGQTGILIAGGGVPIDAVVADFISGGAEWVSPARDDGGWDVIEGQGSLFHPSYAGVSLGLLHGSQPDALVLCHEPGRPHMRGLPEFSLPELKTCLETNLQASRLTSPDVVAVGVALNTSKLDNEAAQRACAEIEDLMGLPCQDPVRMGLDRIVDQALACCGN</sequence>
<evidence type="ECO:0000313" key="4">
    <source>
        <dbReference type="Proteomes" id="UP001254608"/>
    </source>
</evidence>
<dbReference type="PANTHER" id="PTHR40690">
    <property type="entry name" value="GLL3100 PROTEIN"/>
    <property type="match status" value="1"/>
</dbReference>
<dbReference type="NCBIfam" id="NF041892">
    <property type="entry name" value="DgcN"/>
    <property type="match status" value="1"/>
</dbReference>
<feature type="domain" description="D-glutamate N-acetyltransferase-like C-terminal" evidence="1">
    <location>
        <begin position="147"/>
        <end position="343"/>
    </location>
</feature>
<dbReference type="Proteomes" id="UP001254608">
    <property type="component" value="Unassembled WGS sequence"/>
</dbReference>
<dbReference type="Gene3D" id="3.40.50.720">
    <property type="entry name" value="NAD(P)-binding Rossmann-like Domain"/>
    <property type="match status" value="1"/>
</dbReference>
<dbReference type="Gene3D" id="3.40.50.300">
    <property type="entry name" value="P-loop containing nucleotide triphosphate hydrolases"/>
    <property type="match status" value="1"/>
</dbReference>
<dbReference type="Pfam" id="PF07755">
    <property type="entry name" value="DUF1611"/>
    <property type="match status" value="1"/>
</dbReference>